<keyword evidence="3" id="KW-0862">Zinc</keyword>
<gene>
    <name evidence="5" type="primary">UBR1</name>
    <name evidence="5" type="ORF">MHBO_003424</name>
</gene>
<evidence type="ECO:0000256" key="2">
    <source>
        <dbReference type="ARBA" id="ARBA00022771"/>
    </source>
</evidence>
<evidence type="ECO:0000256" key="1">
    <source>
        <dbReference type="ARBA" id="ARBA00022723"/>
    </source>
</evidence>
<dbReference type="GO" id="GO:0061630">
    <property type="term" value="F:ubiquitin protein ligase activity"/>
    <property type="evidence" value="ECO:0007669"/>
    <property type="project" value="UniProtKB-EC"/>
</dbReference>
<sequence>MESHSLQNGVCARQFKEGEPAYRCTDCQKDSYCIQCLPCFRVFLPKNAKF</sequence>
<keyword evidence="2" id="KW-0863">Zinc-finger</keyword>
<dbReference type="InterPro" id="IPR003126">
    <property type="entry name" value="Znf_UBR"/>
</dbReference>
<dbReference type="Gene3D" id="2.10.110.30">
    <property type="match status" value="1"/>
</dbReference>
<feature type="domain" description="UBR-type" evidence="4">
    <location>
        <begin position="10"/>
        <end position="41"/>
    </location>
</feature>
<evidence type="ECO:0000259" key="4">
    <source>
        <dbReference type="Pfam" id="PF02207"/>
    </source>
</evidence>
<protein>
    <submittedName>
        <fullName evidence="5">E3 ubiquitin-protein ligase ubr1</fullName>
        <ecNumber evidence="5">2.3.2.27</ecNumber>
    </submittedName>
</protein>
<dbReference type="Proteomes" id="UP001439008">
    <property type="component" value="Unassembled WGS sequence"/>
</dbReference>
<evidence type="ECO:0000256" key="3">
    <source>
        <dbReference type="ARBA" id="ARBA00022833"/>
    </source>
</evidence>
<keyword evidence="6" id="KW-1185">Reference proteome</keyword>
<accession>A0ABV2AQT3</accession>
<name>A0ABV2AQT3_9EUKA</name>
<reference evidence="5 6" key="1">
    <citation type="journal article" date="2024" name="BMC Biol.">
        <title>Comparative genomics of Ascetosporea gives new insight into the evolutionary basis for animal parasitism in Rhizaria.</title>
        <authorList>
            <person name="Hiltunen Thoren M."/>
            <person name="Onut-Brannstrom I."/>
            <person name="Alfjorden A."/>
            <person name="Peckova H."/>
            <person name="Swords F."/>
            <person name="Hooper C."/>
            <person name="Holzer A.S."/>
            <person name="Bass D."/>
            <person name="Burki F."/>
        </authorList>
    </citation>
    <scope>NUCLEOTIDE SEQUENCE [LARGE SCALE GENOMIC DNA]</scope>
    <source>
        <strain evidence="5">20-A016</strain>
    </source>
</reference>
<evidence type="ECO:0000313" key="6">
    <source>
        <dbReference type="Proteomes" id="UP001439008"/>
    </source>
</evidence>
<organism evidence="5 6">
    <name type="scientific">Bonamia ostreae</name>
    <dbReference type="NCBI Taxonomy" id="126728"/>
    <lineage>
        <taxon>Eukaryota</taxon>
        <taxon>Sar</taxon>
        <taxon>Rhizaria</taxon>
        <taxon>Endomyxa</taxon>
        <taxon>Ascetosporea</taxon>
        <taxon>Haplosporida</taxon>
        <taxon>Bonamia</taxon>
    </lineage>
</organism>
<proteinExistence type="predicted"/>
<dbReference type="Pfam" id="PF02207">
    <property type="entry name" value="zf-UBR"/>
    <property type="match status" value="1"/>
</dbReference>
<keyword evidence="5" id="KW-0808">Transferase</keyword>
<comment type="caution">
    <text evidence="5">The sequence shown here is derived from an EMBL/GenBank/DDBJ whole genome shotgun (WGS) entry which is preliminary data.</text>
</comment>
<dbReference type="EMBL" id="JBDODL010001910">
    <property type="protein sequence ID" value="MES1921894.1"/>
    <property type="molecule type" value="Genomic_DNA"/>
</dbReference>
<dbReference type="EC" id="2.3.2.27" evidence="5"/>
<keyword evidence="1" id="KW-0479">Metal-binding</keyword>
<evidence type="ECO:0000313" key="5">
    <source>
        <dbReference type="EMBL" id="MES1921894.1"/>
    </source>
</evidence>
<keyword evidence="5" id="KW-0012">Acyltransferase</keyword>